<dbReference type="PANTHER" id="PTHR43215:SF14">
    <property type="entry name" value="RADIAL SPOKE HEAD 1 HOMOLOG"/>
    <property type="match status" value="1"/>
</dbReference>
<evidence type="ECO:0000313" key="3">
    <source>
        <dbReference type="Proteomes" id="UP000037460"/>
    </source>
</evidence>
<proteinExistence type="predicted"/>
<gene>
    <name evidence="2" type="ORF">Ctob_008968</name>
</gene>
<dbReference type="SUPFAM" id="SSF82185">
    <property type="entry name" value="Histone H3 K4-specific methyltransferase SET7/9 N-terminal domain"/>
    <property type="match status" value="2"/>
</dbReference>
<evidence type="ECO:0000256" key="1">
    <source>
        <dbReference type="ARBA" id="ARBA00022737"/>
    </source>
</evidence>
<reference evidence="3" key="1">
    <citation type="journal article" date="2015" name="PLoS Genet.">
        <title>Genome Sequence and Transcriptome Analyses of Chrysochromulina tobin: Metabolic Tools for Enhanced Algal Fitness in the Prominent Order Prymnesiales (Haptophyceae).</title>
        <authorList>
            <person name="Hovde B.T."/>
            <person name="Deodato C.R."/>
            <person name="Hunsperger H.M."/>
            <person name="Ryken S.A."/>
            <person name="Yost W."/>
            <person name="Jha R.K."/>
            <person name="Patterson J."/>
            <person name="Monnat R.J. Jr."/>
            <person name="Barlow S.B."/>
            <person name="Starkenburg S.R."/>
            <person name="Cattolico R.A."/>
        </authorList>
    </citation>
    <scope>NUCLEOTIDE SEQUENCE</scope>
    <source>
        <strain evidence="3">CCMP291</strain>
    </source>
</reference>
<protein>
    <submittedName>
        <fullName evidence="2">Morn repeat protein</fullName>
    </submittedName>
</protein>
<dbReference type="AlphaFoldDB" id="A0A0M0JJK0"/>
<dbReference type="InterPro" id="IPR003409">
    <property type="entry name" value="MORN"/>
</dbReference>
<organism evidence="2 3">
    <name type="scientific">Chrysochromulina tobinii</name>
    <dbReference type="NCBI Taxonomy" id="1460289"/>
    <lineage>
        <taxon>Eukaryota</taxon>
        <taxon>Haptista</taxon>
        <taxon>Haptophyta</taxon>
        <taxon>Prymnesiophyceae</taxon>
        <taxon>Prymnesiales</taxon>
        <taxon>Chrysochromulinaceae</taxon>
        <taxon>Chrysochromulina</taxon>
    </lineage>
</organism>
<dbReference type="PANTHER" id="PTHR43215">
    <property type="entry name" value="RADIAL SPOKE HEAD 1 HOMOLOG"/>
    <property type="match status" value="1"/>
</dbReference>
<evidence type="ECO:0000313" key="2">
    <source>
        <dbReference type="EMBL" id="KOO26759.1"/>
    </source>
</evidence>
<dbReference type="Proteomes" id="UP000037460">
    <property type="component" value="Unassembled WGS sequence"/>
</dbReference>
<sequence length="565" mass="62271">MEGALLMGAVKLVIADRVRDGSIGKRITRRQDLEARERAEGIRFFHTPDEAVALIRGNGREVGSLSYGWASPDDPDPSGEYLRAARRFLKSELGAHVRGIFWDFMSLPQWPRSEMEDRLFVAALKVMADMYASLLGTMVMRHRTVPARPSHLDGEVIVLGKAAEEVVRPALEAYGALKSLHRDEQGRWRARFASHEDAERAVAAGAVQGATAIFTCHNARPYAARGWTSLETGVGTEGLSCAAYFSGLKATLERLPPKLVEIDGRAPEPLSEQYGGREGAGPRIERVRSSIKEAFFCVDTDRAIVVRLYNKFIIKFGNAMVLSGEALAGKYEGERNAAGQEEGRGTERFPDGAVYEGEWKAGQREGHGMYQYAGDVYEGEWKAGEKEGRGKFRYADGAVYDGEWKAGQMEGSCTFQLAGGDVYEGQYKIGQMEGRGTLRYADGAVYEGQYKGGKREGRGTFRDANGVYDGEYKAGQMEGHGTFQHADGTVYEGQYKAGKREGRGTCRYSSGDVYDGQWKAGQREGRGKIRYSDGDTFEGEWKAGQEGRGTCMDANGIVYEPEYES</sequence>
<keyword evidence="1" id="KW-0677">Repeat</keyword>
<dbReference type="EMBL" id="JWZX01002807">
    <property type="protein sequence ID" value="KOO26759.1"/>
    <property type="molecule type" value="Genomic_DNA"/>
</dbReference>
<dbReference type="Pfam" id="PF02493">
    <property type="entry name" value="MORN"/>
    <property type="match status" value="10"/>
</dbReference>
<keyword evidence="3" id="KW-1185">Reference proteome</keyword>
<accession>A0A0M0JJK0</accession>
<comment type="caution">
    <text evidence="2">The sequence shown here is derived from an EMBL/GenBank/DDBJ whole genome shotgun (WGS) entry which is preliminary data.</text>
</comment>
<name>A0A0M0JJK0_9EUKA</name>
<dbReference type="OrthoDB" id="294378at2759"/>
<dbReference type="SMART" id="SM00698">
    <property type="entry name" value="MORN"/>
    <property type="match status" value="10"/>
</dbReference>
<dbReference type="Gene3D" id="2.20.110.10">
    <property type="entry name" value="Histone H3 K4-specific methyltransferase SET7/9 N-terminal domain"/>
    <property type="match status" value="4"/>
</dbReference>